<evidence type="ECO:0000313" key="6">
    <source>
        <dbReference type="Proteomes" id="UP000823405"/>
    </source>
</evidence>
<dbReference type="PANTHER" id="PTHR31306:SF4">
    <property type="entry name" value="ALPHA-1,2-GALACTOSYLTRANSFERASE"/>
    <property type="match status" value="1"/>
</dbReference>
<keyword evidence="4" id="KW-0812">Transmembrane</keyword>
<evidence type="ECO:0000256" key="3">
    <source>
        <dbReference type="ARBA" id="ARBA00022679"/>
    </source>
</evidence>
<dbReference type="EMBL" id="JAAAIN010001686">
    <property type="protein sequence ID" value="KAG0300979.1"/>
    <property type="molecule type" value="Genomic_DNA"/>
</dbReference>
<protein>
    <recommendedName>
        <fullName evidence="7">Galactosyl transferase GMA12/MNN10 family protein</fullName>
    </recommendedName>
</protein>
<evidence type="ECO:0008006" key="7">
    <source>
        <dbReference type="Google" id="ProtNLM"/>
    </source>
</evidence>
<dbReference type="GO" id="GO:0016757">
    <property type="term" value="F:glycosyltransferase activity"/>
    <property type="evidence" value="ECO:0007669"/>
    <property type="project" value="UniProtKB-KW"/>
</dbReference>
<organism evidence="5 6">
    <name type="scientific">Linnemannia gamsii</name>
    <dbReference type="NCBI Taxonomy" id="64522"/>
    <lineage>
        <taxon>Eukaryota</taxon>
        <taxon>Fungi</taxon>
        <taxon>Fungi incertae sedis</taxon>
        <taxon>Mucoromycota</taxon>
        <taxon>Mortierellomycotina</taxon>
        <taxon>Mortierellomycetes</taxon>
        <taxon>Mortierellales</taxon>
        <taxon>Mortierellaceae</taxon>
        <taxon>Linnemannia</taxon>
    </lineage>
</organism>
<name>A0A9P6QWA9_9FUNG</name>
<keyword evidence="6" id="KW-1185">Reference proteome</keyword>
<comment type="caution">
    <text evidence="5">The sequence shown here is derived from an EMBL/GenBank/DDBJ whole genome shotgun (WGS) entry which is preliminary data.</text>
</comment>
<proteinExistence type="inferred from homology"/>
<dbReference type="AlphaFoldDB" id="A0A9P6QWA9"/>
<dbReference type="GO" id="GO:0000139">
    <property type="term" value="C:Golgi membrane"/>
    <property type="evidence" value="ECO:0007669"/>
    <property type="project" value="TreeGrafter"/>
</dbReference>
<dbReference type="Gene3D" id="3.90.550.10">
    <property type="entry name" value="Spore Coat Polysaccharide Biosynthesis Protein SpsA, Chain A"/>
    <property type="match status" value="1"/>
</dbReference>
<evidence type="ECO:0000256" key="2">
    <source>
        <dbReference type="ARBA" id="ARBA00022676"/>
    </source>
</evidence>
<keyword evidence="4" id="KW-1133">Transmembrane helix</keyword>
<evidence type="ECO:0000313" key="5">
    <source>
        <dbReference type="EMBL" id="KAG0300979.1"/>
    </source>
</evidence>
<dbReference type="OrthoDB" id="407658at2759"/>
<dbReference type="InterPro" id="IPR029044">
    <property type="entry name" value="Nucleotide-diphossugar_trans"/>
</dbReference>
<keyword evidence="4" id="KW-0472">Membrane</keyword>
<dbReference type="GO" id="GO:0006487">
    <property type="term" value="P:protein N-linked glycosylation"/>
    <property type="evidence" value="ECO:0007669"/>
    <property type="project" value="TreeGrafter"/>
</dbReference>
<dbReference type="SUPFAM" id="SSF53448">
    <property type="entry name" value="Nucleotide-diphospho-sugar transferases"/>
    <property type="match status" value="1"/>
</dbReference>
<sequence length="272" mass="32545">MAAILHFRKKNLLAIVILLILIVSLAGPFIYLHFPRHCIPHVDLERTGTNPNPKIVILSGEQCTSDNPNTKCRMIGPLSYYNRREYHARHRGRYELRDNFTSYFDEVAQYGFVPAWAKIKILLDELGRNDHDWIFWIDTDALITNMDIELERFVDDRYSLIITEDLNDLNAGVFMLKINDWSRKYMQDIWSKANRYENEQDYMIRLLKEPEYQAETHVKYLPQCSFNSYWEVKAWTEMYRPGDFIVHWAGHNYDSSSFPKWRPDRYFKSGYY</sequence>
<keyword evidence="3" id="KW-0808">Transferase</keyword>
<feature type="transmembrane region" description="Helical" evidence="4">
    <location>
        <begin position="12"/>
        <end position="34"/>
    </location>
</feature>
<dbReference type="Proteomes" id="UP000823405">
    <property type="component" value="Unassembled WGS sequence"/>
</dbReference>
<keyword evidence="2" id="KW-0328">Glycosyltransferase</keyword>
<dbReference type="InterPro" id="IPR008630">
    <property type="entry name" value="Glyco_trans_34"/>
</dbReference>
<accession>A0A9P6QWA9</accession>
<evidence type="ECO:0000256" key="1">
    <source>
        <dbReference type="ARBA" id="ARBA00005664"/>
    </source>
</evidence>
<gene>
    <name evidence="5" type="ORF">BGZ97_002993</name>
</gene>
<evidence type="ECO:0000256" key="4">
    <source>
        <dbReference type="SAM" id="Phobius"/>
    </source>
</evidence>
<reference evidence="5" key="1">
    <citation type="journal article" date="2020" name="Fungal Divers.">
        <title>Resolving the Mortierellaceae phylogeny through synthesis of multi-gene phylogenetics and phylogenomics.</title>
        <authorList>
            <person name="Vandepol N."/>
            <person name="Liber J."/>
            <person name="Desiro A."/>
            <person name="Na H."/>
            <person name="Kennedy M."/>
            <person name="Barry K."/>
            <person name="Grigoriev I.V."/>
            <person name="Miller A.N."/>
            <person name="O'Donnell K."/>
            <person name="Stajich J.E."/>
            <person name="Bonito G."/>
        </authorList>
    </citation>
    <scope>NUCLEOTIDE SEQUENCE</scope>
    <source>
        <strain evidence="5">NVP60</strain>
    </source>
</reference>
<dbReference type="PANTHER" id="PTHR31306">
    <property type="entry name" value="ALPHA-1,6-MANNOSYLTRANSFERASE MNN11-RELATED"/>
    <property type="match status" value="1"/>
</dbReference>
<dbReference type="Pfam" id="PF05637">
    <property type="entry name" value="Glyco_transf_34"/>
    <property type="match status" value="2"/>
</dbReference>
<comment type="similarity">
    <text evidence="1">Belongs to the glycosyltransferase 34 family.</text>
</comment>